<keyword evidence="1" id="KW-0472">Membrane</keyword>
<evidence type="ECO:0000313" key="3">
    <source>
        <dbReference type="Proteomes" id="UP001410795"/>
    </source>
</evidence>
<reference evidence="3" key="1">
    <citation type="journal article" date="2019" name="Int. J. Syst. Evol. Microbiol.">
        <title>The Global Catalogue of Microorganisms (GCM) 10K type strain sequencing project: providing services to taxonomists for standard genome sequencing and annotation.</title>
        <authorList>
            <consortium name="The Broad Institute Genomics Platform"/>
            <consortium name="The Broad Institute Genome Sequencing Center for Infectious Disease"/>
            <person name="Wu L."/>
            <person name="Ma J."/>
        </authorList>
    </citation>
    <scope>NUCLEOTIDE SEQUENCE [LARGE SCALE GENOMIC DNA]</scope>
    <source>
        <strain evidence="3">JCM 16546</strain>
    </source>
</reference>
<organism evidence="2 3">
    <name type="scientific">Microbacterium marinilacus</name>
    <dbReference type="NCBI Taxonomy" id="415209"/>
    <lineage>
        <taxon>Bacteria</taxon>
        <taxon>Bacillati</taxon>
        <taxon>Actinomycetota</taxon>
        <taxon>Actinomycetes</taxon>
        <taxon>Micrococcales</taxon>
        <taxon>Microbacteriaceae</taxon>
        <taxon>Microbacterium</taxon>
    </lineage>
</organism>
<comment type="caution">
    <text evidence="2">The sequence shown here is derived from an EMBL/GenBank/DDBJ whole genome shotgun (WGS) entry which is preliminary data.</text>
</comment>
<evidence type="ECO:0000256" key="1">
    <source>
        <dbReference type="SAM" id="Phobius"/>
    </source>
</evidence>
<gene>
    <name evidence="2" type="ORF">GCM10022202_31050</name>
</gene>
<protein>
    <recommendedName>
        <fullName evidence="4">DUF2975 domain-containing protein</fullName>
    </recommendedName>
</protein>
<accession>A0ABP7BSC4</accession>
<feature type="transmembrane region" description="Helical" evidence="1">
    <location>
        <begin position="99"/>
        <end position="121"/>
    </location>
</feature>
<feature type="transmembrane region" description="Helical" evidence="1">
    <location>
        <begin position="133"/>
        <end position="151"/>
    </location>
</feature>
<feature type="transmembrane region" description="Helical" evidence="1">
    <location>
        <begin position="20"/>
        <end position="46"/>
    </location>
</feature>
<dbReference type="Proteomes" id="UP001410795">
    <property type="component" value="Unassembled WGS sequence"/>
</dbReference>
<evidence type="ECO:0008006" key="4">
    <source>
        <dbReference type="Google" id="ProtNLM"/>
    </source>
</evidence>
<keyword evidence="3" id="KW-1185">Reference proteome</keyword>
<proteinExistence type="predicted"/>
<feature type="transmembrane region" description="Helical" evidence="1">
    <location>
        <begin position="177"/>
        <end position="196"/>
    </location>
</feature>
<dbReference type="EMBL" id="BAAAYV010000023">
    <property type="protein sequence ID" value="GAA3666693.1"/>
    <property type="molecule type" value="Genomic_DNA"/>
</dbReference>
<keyword evidence="1" id="KW-0812">Transmembrane</keyword>
<sequence>MSDTRRTSPELFPQGDRWTFLGMIPLAAVAAAWIVTEAVTALVRILPNRDAPVPFRLEDAATGIPLGGDGEVVTAVVERVVVQMNDLPPAALLPLAGSVVLHAVCMLAVLTCSAWFVLNLARGIAFHRTNTRLLAGVGVLVGVDLALTTLLDRIATTQAAAVLGGGAFEPAAEDLDFLRLFLVFGIGAVATAFGVGERLQRDTEGLV</sequence>
<evidence type="ECO:0000313" key="2">
    <source>
        <dbReference type="EMBL" id="GAA3666693.1"/>
    </source>
</evidence>
<keyword evidence="1" id="KW-1133">Transmembrane helix</keyword>
<dbReference type="RefSeq" id="WP_221860730.1">
    <property type="nucleotide sequence ID" value="NZ_BAAAYV010000023.1"/>
</dbReference>
<name>A0ABP7BSC4_9MICO</name>